<dbReference type="InterPro" id="IPR013494">
    <property type="entry name" value="CHP02678"/>
</dbReference>
<dbReference type="Pfam" id="PF09661">
    <property type="entry name" value="DUF2398"/>
    <property type="match status" value="1"/>
</dbReference>
<evidence type="ECO:0008006" key="4">
    <source>
        <dbReference type="Google" id="ProtNLM"/>
    </source>
</evidence>
<feature type="region of interest" description="Disordered" evidence="1">
    <location>
        <begin position="392"/>
        <end position="422"/>
    </location>
</feature>
<name>A0A223SCE0_9ACTN</name>
<protein>
    <recommendedName>
        <fullName evidence="4">TIGR02678 family protein</fullName>
    </recommendedName>
</protein>
<evidence type="ECO:0000256" key="1">
    <source>
        <dbReference type="SAM" id="MobiDB-lite"/>
    </source>
</evidence>
<organism evidence="2 3">
    <name type="scientific">Nocardiopsis gilva YIM 90087</name>
    <dbReference type="NCBI Taxonomy" id="1235441"/>
    <lineage>
        <taxon>Bacteria</taxon>
        <taxon>Bacillati</taxon>
        <taxon>Actinomycetota</taxon>
        <taxon>Actinomycetes</taxon>
        <taxon>Streptosporangiales</taxon>
        <taxon>Nocardiopsidaceae</taxon>
        <taxon>Nocardiopsis</taxon>
    </lineage>
</organism>
<dbReference type="KEGG" id="ngv:CDO52_25365"/>
<evidence type="ECO:0000313" key="3">
    <source>
        <dbReference type="Proteomes" id="UP000215005"/>
    </source>
</evidence>
<dbReference type="AlphaFoldDB" id="A0A223SCE0"/>
<accession>A0A223SCE0</accession>
<gene>
    <name evidence="2" type="ORF">CDO52_25365</name>
</gene>
<reference evidence="2 3" key="1">
    <citation type="submission" date="2017-08" db="EMBL/GenBank/DDBJ databases">
        <title>The complete genome sequence of Nocardiopsis gilva YIM 90087.</title>
        <authorList>
            <person name="Yin M."/>
            <person name="Tang S."/>
        </authorList>
    </citation>
    <scope>NUCLEOTIDE SEQUENCE [LARGE SCALE GENOMIC DNA]</scope>
    <source>
        <strain evidence="2 3">YIM 90087</strain>
    </source>
</reference>
<dbReference type="EMBL" id="CP022753">
    <property type="protein sequence ID" value="ASU85689.1"/>
    <property type="molecule type" value="Genomic_DNA"/>
</dbReference>
<evidence type="ECO:0000313" key="2">
    <source>
        <dbReference type="EMBL" id="ASU85689.1"/>
    </source>
</evidence>
<dbReference type="Proteomes" id="UP000215005">
    <property type="component" value="Chromosome"/>
</dbReference>
<sequence length="422" mass="45997">MESSEDIALIGERQAAARRLLTAPIVTARTHPEDFAVIRAHSDWLIQRFHRILDYRLTVAADHARLAKTGLVRSVARPLTRSSGAHFSPRAYTYLALALAALVEAPPTLPVSRLAADVHAAATEAGLDLDPRDRMAERRTFAAALRHLVGWGVITEREGTLAAYSGYAADGAREVWLEVDLELARRVVAHPPHSAPDPSVFVEGMEGTDPSGDEAGEVALRRMLAETPVVYRADLSERQRERLAHHQWRAVAELGELLGCDAEIRAEGIALIMPDETEEDRGAVFPSGDPIGQAALLLLERLIARLRPEHSPVHAVPVPPDTLRTEIAAVVAPDAEPRHCWSRTALSHIPDQDDLTHRVLRLLRDAGLMSHPSPSATGYDGWSLLAAAARYGGRRGQRSQRADATTVRGEGEETESVPGERA</sequence>
<dbReference type="OrthoDB" id="188354at2"/>
<proteinExistence type="predicted"/>
<keyword evidence="3" id="KW-1185">Reference proteome</keyword>
<dbReference type="RefSeq" id="WP_094932753.1">
    <property type="nucleotide sequence ID" value="NZ_CP022753.1"/>
</dbReference>